<organism evidence="2 3">
    <name type="scientific">Eruca vesicaria subsp. sativa</name>
    <name type="common">Garden rocket</name>
    <name type="synonym">Eruca sativa</name>
    <dbReference type="NCBI Taxonomy" id="29727"/>
    <lineage>
        <taxon>Eukaryota</taxon>
        <taxon>Viridiplantae</taxon>
        <taxon>Streptophyta</taxon>
        <taxon>Embryophyta</taxon>
        <taxon>Tracheophyta</taxon>
        <taxon>Spermatophyta</taxon>
        <taxon>Magnoliopsida</taxon>
        <taxon>eudicotyledons</taxon>
        <taxon>Gunneridae</taxon>
        <taxon>Pentapetalae</taxon>
        <taxon>rosids</taxon>
        <taxon>malvids</taxon>
        <taxon>Brassicales</taxon>
        <taxon>Brassicaceae</taxon>
        <taxon>Brassiceae</taxon>
        <taxon>Eruca</taxon>
    </lineage>
</organism>
<evidence type="ECO:0000256" key="1">
    <source>
        <dbReference type="SAM" id="MobiDB-lite"/>
    </source>
</evidence>
<comment type="caution">
    <text evidence="2">The sequence shown here is derived from an EMBL/GenBank/DDBJ whole genome shotgun (WGS) entry which is preliminary data.</text>
</comment>
<proteinExistence type="predicted"/>
<evidence type="ECO:0000313" key="3">
    <source>
        <dbReference type="Proteomes" id="UP001642260"/>
    </source>
</evidence>
<dbReference type="AlphaFoldDB" id="A0ABC8J6J1"/>
<feature type="region of interest" description="Disordered" evidence="1">
    <location>
        <begin position="17"/>
        <end position="64"/>
    </location>
</feature>
<accession>A0ABC8J6J1</accession>
<dbReference type="Proteomes" id="UP001642260">
    <property type="component" value="Unassembled WGS sequence"/>
</dbReference>
<dbReference type="PANTHER" id="PTHR35477">
    <property type="entry name" value="OS06G0728500 PROTEIN"/>
    <property type="match status" value="1"/>
</dbReference>
<reference evidence="2 3" key="1">
    <citation type="submission" date="2022-03" db="EMBL/GenBank/DDBJ databases">
        <authorList>
            <person name="Macdonald S."/>
            <person name="Ahmed S."/>
            <person name="Newling K."/>
        </authorList>
    </citation>
    <scope>NUCLEOTIDE SEQUENCE [LARGE SCALE GENOMIC DNA]</scope>
</reference>
<sequence>MEMSQLDSDLRLPPRKRLLAGYMKLNGSSSSSSASPSSTSNSNGSSSSASTSRFQNQSQEELVEAARSAAAKAVKAAKAARALANEKALISAKKIAAAKRALELVDSFPKEPMADCKEKEHVSLRYEEEDLARRLQRAIDRRYPKVLATREENGQINKKQKMNNTVAENGSRVNSYMNGNVGVVDSDSSYDKAIKDEVDWIPTPGKEKGEEQRRGRVKLKKFPLSICNSKGQENGISCESLVPVAQTPEDGVVSVLLGSSSRKCEDLKAPECVKQNKAIRS</sequence>
<dbReference type="PANTHER" id="PTHR35477:SF4">
    <property type="entry name" value="(RAPE) HYPOTHETICAL PROTEIN"/>
    <property type="match status" value="1"/>
</dbReference>
<name>A0ABC8J6J1_ERUVS</name>
<keyword evidence="3" id="KW-1185">Reference proteome</keyword>
<gene>
    <name evidence="2" type="ORF">ERUC_LOCUS7307</name>
</gene>
<feature type="compositionally biased region" description="Low complexity" evidence="1">
    <location>
        <begin position="27"/>
        <end position="52"/>
    </location>
</feature>
<dbReference type="EMBL" id="CAKOAT010082044">
    <property type="protein sequence ID" value="CAH8315006.1"/>
    <property type="molecule type" value="Genomic_DNA"/>
</dbReference>
<evidence type="ECO:0000313" key="2">
    <source>
        <dbReference type="EMBL" id="CAH8315006.1"/>
    </source>
</evidence>
<protein>
    <submittedName>
        <fullName evidence="2">Uncharacterized protein</fullName>
    </submittedName>
</protein>